<name>A0A518JVF2_9BACT</name>
<keyword evidence="3" id="KW-1185">Reference proteome</keyword>
<keyword evidence="1" id="KW-0808">Transferase</keyword>
<proteinExistence type="predicted"/>
<dbReference type="RefSeq" id="WP_145097146.1">
    <property type="nucleotide sequence ID" value="NZ_CP036348.1"/>
</dbReference>
<dbReference type="OrthoDB" id="9797480at2"/>
<dbReference type="EMBL" id="CP036348">
    <property type="protein sequence ID" value="QDV69524.1"/>
    <property type="molecule type" value="Genomic_DNA"/>
</dbReference>
<dbReference type="Gene3D" id="3.40.50.300">
    <property type="entry name" value="P-loop containing nucleotide triphosphate hydrolases"/>
    <property type="match status" value="1"/>
</dbReference>
<dbReference type="KEGG" id="rcf:Poly24_32400"/>
<evidence type="ECO:0000313" key="3">
    <source>
        <dbReference type="Proteomes" id="UP000315082"/>
    </source>
</evidence>
<protein>
    <recommendedName>
        <fullName evidence="4">Sulfotransferase domain protein</fullName>
    </recommendedName>
</protein>
<evidence type="ECO:0000313" key="2">
    <source>
        <dbReference type="EMBL" id="QDV69524.1"/>
    </source>
</evidence>
<gene>
    <name evidence="2" type="ORF">Poly24_32400</name>
</gene>
<dbReference type="SUPFAM" id="SSF52540">
    <property type="entry name" value="P-loop containing nucleoside triphosphate hydrolases"/>
    <property type="match status" value="1"/>
</dbReference>
<dbReference type="InterPro" id="IPR037359">
    <property type="entry name" value="NST/OST"/>
</dbReference>
<dbReference type="PANTHER" id="PTHR10605:SF56">
    <property type="entry name" value="BIFUNCTIONAL HEPARAN SULFATE N-DEACETYLASE_N-SULFOTRANSFERASE"/>
    <property type="match status" value="1"/>
</dbReference>
<evidence type="ECO:0000256" key="1">
    <source>
        <dbReference type="ARBA" id="ARBA00022679"/>
    </source>
</evidence>
<evidence type="ECO:0008006" key="4">
    <source>
        <dbReference type="Google" id="ProtNLM"/>
    </source>
</evidence>
<dbReference type="GO" id="GO:0008146">
    <property type="term" value="F:sulfotransferase activity"/>
    <property type="evidence" value="ECO:0007669"/>
    <property type="project" value="InterPro"/>
</dbReference>
<sequence length="263" mass="31005">MTKKVKFLIGGAQKCGTSALSVSLRAHPEIFIPAQKELHYFNSPARFRLDCFKAIRRYLAWAYERNFSHAAVGTICGEATPDYMYWETAAGHIWRYNPGMKWIVILRHPIYRARSAWAMNRDRIVEQLSLNQALATDVRRSQDTLPYQNLMYSYVDRSYYANQIRRLIRVFGRSQIHFLTMREFRVRHNESLRQCLEFLDVDSSVTSESRTVREGVYENALDRTIYEEWLDRFRWDIEETAQLTGKDLSAWLASDYLEESSDV</sequence>
<reference evidence="2 3" key="1">
    <citation type="submission" date="2019-02" db="EMBL/GenBank/DDBJ databases">
        <title>Deep-cultivation of Planctomycetes and their phenomic and genomic characterization uncovers novel biology.</title>
        <authorList>
            <person name="Wiegand S."/>
            <person name="Jogler M."/>
            <person name="Boedeker C."/>
            <person name="Pinto D."/>
            <person name="Vollmers J."/>
            <person name="Rivas-Marin E."/>
            <person name="Kohn T."/>
            <person name="Peeters S.H."/>
            <person name="Heuer A."/>
            <person name="Rast P."/>
            <person name="Oberbeckmann S."/>
            <person name="Bunk B."/>
            <person name="Jeske O."/>
            <person name="Meyerdierks A."/>
            <person name="Storesund J.E."/>
            <person name="Kallscheuer N."/>
            <person name="Luecker S."/>
            <person name="Lage O.M."/>
            <person name="Pohl T."/>
            <person name="Merkel B.J."/>
            <person name="Hornburger P."/>
            <person name="Mueller R.-W."/>
            <person name="Bruemmer F."/>
            <person name="Labrenz M."/>
            <person name="Spormann A.M."/>
            <person name="Op den Camp H."/>
            <person name="Overmann J."/>
            <person name="Amann R."/>
            <person name="Jetten M.S.M."/>
            <person name="Mascher T."/>
            <person name="Medema M.H."/>
            <person name="Devos D.P."/>
            <person name="Kaster A.-K."/>
            <person name="Ovreas L."/>
            <person name="Rohde M."/>
            <person name="Galperin M.Y."/>
            <person name="Jogler C."/>
        </authorList>
    </citation>
    <scope>NUCLEOTIDE SEQUENCE [LARGE SCALE GENOMIC DNA]</scope>
    <source>
        <strain evidence="2 3">Poly24</strain>
    </source>
</reference>
<dbReference type="InterPro" id="IPR027417">
    <property type="entry name" value="P-loop_NTPase"/>
</dbReference>
<dbReference type="Proteomes" id="UP000315082">
    <property type="component" value="Chromosome"/>
</dbReference>
<dbReference type="AlphaFoldDB" id="A0A518JVF2"/>
<accession>A0A518JVF2</accession>
<organism evidence="2 3">
    <name type="scientific">Rosistilla carotiformis</name>
    <dbReference type="NCBI Taxonomy" id="2528017"/>
    <lineage>
        <taxon>Bacteria</taxon>
        <taxon>Pseudomonadati</taxon>
        <taxon>Planctomycetota</taxon>
        <taxon>Planctomycetia</taxon>
        <taxon>Pirellulales</taxon>
        <taxon>Pirellulaceae</taxon>
        <taxon>Rosistilla</taxon>
    </lineage>
</organism>
<dbReference type="PANTHER" id="PTHR10605">
    <property type="entry name" value="HEPARAN SULFATE SULFOTRANSFERASE"/>
    <property type="match status" value="1"/>
</dbReference>